<evidence type="ECO:0000313" key="3">
    <source>
        <dbReference type="Proteomes" id="UP000215002"/>
    </source>
</evidence>
<dbReference type="AlphaFoldDB" id="A0A223P3R2"/>
<keyword evidence="1" id="KW-1133">Transmembrane helix</keyword>
<evidence type="ECO:0008006" key="4">
    <source>
        <dbReference type="Google" id="ProtNLM"/>
    </source>
</evidence>
<organism evidence="2 3">
    <name type="scientific">Mucilaginibacter xinganensis</name>
    <dbReference type="NCBI Taxonomy" id="1234841"/>
    <lineage>
        <taxon>Bacteria</taxon>
        <taxon>Pseudomonadati</taxon>
        <taxon>Bacteroidota</taxon>
        <taxon>Sphingobacteriia</taxon>
        <taxon>Sphingobacteriales</taxon>
        <taxon>Sphingobacteriaceae</taxon>
        <taxon>Mucilaginibacter</taxon>
    </lineage>
</organism>
<evidence type="ECO:0000313" key="2">
    <source>
        <dbReference type="EMBL" id="ASU36753.1"/>
    </source>
</evidence>
<dbReference type="Pfam" id="PF12869">
    <property type="entry name" value="tRNA_anti-like"/>
    <property type="match status" value="1"/>
</dbReference>
<gene>
    <name evidence="2" type="ORF">MuYL_4870</name>
</gene>
<sequence length="143" mass="15690">MKKRIIFGVLVIIAVNVAGGLYYVFQYSKIHHRDAATEQAIVIPATQLVNDFQANEKRANLKYLNKVVQISGTVLKQGKDQAKNTTLTIKSGDPFANIFCTLKSKNKLTGKDSVIVVKGICSGFLSDVILNDAVVMNKGVRHL</sequence>
<dbReference type="EMBL" id="CP022743">
    <property type="protein sequence ID" value="ASU36753.1"/>
    <property type="molecule type" value="Genomic_DNA"/>
</dbReference>
<reference evidence="2 3" key="1">
    <citation type="submission" date="2017-08" db="EMBL/GenBank/DDBJ databases">
        <title>Complete genome sequence of Mucilaginibacter sp. strain BJC16-A31.</title>
        <authorList>
            <consortium name="Henan University of Science and Technology"/>
            <person name="You X."/>
        </authorList>
    </citation>
    <scope>NUCLEOTIDE SEQUENCE [LARGE SCALE GENOMIC DNA]</scope>
    <source>
        <strain evidence="2 3">BJC16-A31</strain>
    </source>
</reference>
<dbReference type="KEGG" id="muc:MuYL_4870"/>
<keyword evidence="1" id="KW-0812">Transmembrane</keyword>
<evidence type="ECO:0000256" key="1">
    <source>
        <dbReference type="SAM" id="Phobius"/>
    </source>
</evidence>
<dbReference type="Proteomes" id="UP000215002">
    <property type="component" value="Chromosome"/>
</dbReference>
<dbReference type="RefSeq" id="WP_094572728.1">
    <property type="nucleotide sequence ID" value="NZ_CP022743.1"/>
</dbReference>
<proteinExistence type="predicted"/>
<dbReference type="OrthoDB" id="673558at2"/>
<protein>
    <recommendedName>
        <fullName evidence="4">tRNA_anti-like</fullName>
    </recommendedName>
</protein>
<name>A0A223P3R2_9SPHI</name>
<keyword evidence="1" id="KW-0472">Membrane</keyword>
<keyword evidence="3" id="KW-1185">Reference proteome</keyword>
<feature type="transmembrane region" description="Helical" evidence="1">
    <location>
        <begin position="6"/>
        <end position="25"/>
    </location>
</feature>
<accession>A0A223P3R2</accession>
<dbReference type="InterPro" id="IPR024422">
    <property type="entry name" value="Protein_unknown_function_OB"/>
</dbReference>